<dbReference type="OrthoDB" id="878675at2"/>
<evidence type="ECO:0000313" key="2">
    <source>
        <dbReference type="EMBL" id="TCZ74763.1"/>
    </source>
</evidence>
<sequence>MKKIRLFLGNPFNDARITNLRLVQFAQDASEALKGEFAELAVLINDRVELVLVTLTRVATGRTKGSSDTDAVDAYIKKAHSMMKKHRAHIAVATGGEDSEGFRAFYPDGLSGYGFGELSREKAPLVYKRVTDSLATYGAGLSADIRTALASIETGWTALRAGQKTTLENLDGNRNERDEARLELEWVLIDALHEVGKKYKKEPKKGEGFFKPRLLLPKGRKKAEADVPAGAVPATTAAANA</sequence>
<evidence type="ECO:0000256" key="1">
    <source>
        <dbReference type="SAM" id="MobiDB-lite"/>
    </source>
</evidence>
<protein>
    <submittedName>
        <fullName evidence="2">Uncharacterized protein</fullName>
    </submittedName>
</protein>
<keyword evidence="3" id="KW-1185">Reference proteome</keyword>
<proteinExistence type="predicted"/>
<dbReference type="RefSeq" id="WP_131850119.1">
    <property type="nucleotide sequence ID" value="NZ_SKFH01000001.1"/>
</dbReference>
<comment type="caution">
    <text evidence="2">The sequence shown here is derived from an EMBL/GenBank/DDBJ whole genome shotgun (WGS) entry which is preliminary data.</text>
</comment>
<feature type="compositionally biased region" description="Low complexity" evidence="1">
    <location>
        <begin position="226"/>
        <end position="241"/>
    </location>
</feature>
<dbReference type="Proteomes" id="UP000295164">
    <property type="component" value="Unassembled WGS sequence"/>
</dbReference>
<dbReference type="AlphaFoldDB" id="A0A4R4E769"/>
<name>A0A4R4E769_9BACT</name>
<dbReference type="EMBL" id="SKFH01000001">
    <property type="protein sequence ID" value="TCZ74763.1"/>
    <property type="molecule type" value="Genomic_DNA"/>
</dbReference>
<organism evidence="2 3">
    <name type="scientific">Flaviaesturariibacter aridisoli</name>
    <dbReference type="NCBI Taxonomy" id="2545761"/>
    <lineage>
        <taxon>Bacteria</taxon>
        <taxon>Pseudomonadati</taxon>
        <taxon>Bacteroidota</taxon>
        <taxon>Chitinophagia</taxon>
        <taxon>Chitinophagales</taxon>
        <taxon>Chitinophagaceae</taxon>
        <taxon>Flaviaestuariibacter</taxon>
    </lineage>
</organism>
<evidence type="ECO:0000313" key="3">
    <source>
        <dbReference type="Proteomes" id="UP000295164"/>
    </source>
</evidence>
<reference evidence="2 3" key="1">
    <citation type="submission" date="2019-03" db="EMBL/GenBank/DDBJ databases">
        <authorList>
            <person name="Kim M.K.M."/>
        </authorList>
    </citation>
    <scope>NUCLEOTIDE SEQUENCE [LARGE SCALE GENOMIC DNA]</scope>
    <source>
        <strain evidence="2 3">17J68-15</strain>
    </source>
</reference>
<gene>
    <name evidence="2" type="ORF">E0486_00215</name>
</gene>
<accession>A0A4R4E769</accession>
<feature type="region of interest" description="Disordered" evidence="1">
    <location>
        <begin position="221"/>
        <end position="241"/>
    </location>
</feature>